<sequence length="139" mass="15170">MCNEEGDWYGEASGLVTGLAEQGSVEQPVRDRAATSTPRAWKAQSMQYKVAALMSVTHMVESSQNQEQAVQYQLAHGVQSGKYQVVTQVPVEHGMYPVQYKRMKQVPVSKGDQLHNITVVACNLATNGTCTAGGQERVL</sequence>
<accession>A0A9D4ENU8</accession>
<evidence type="ECO:0000313" key="2">
    <source>
        <dbReference type="Proteomes" id="UP000828390"/>
    </source>
</evidence>
<dbReference type="EMBL" id="JAIWYP010000008">
    <property type="protein sequence ID" value="KAH3784119.1"/>
    <property type="molecule type" value="Genomic_DNA"/>
</dbReference>
<evidence type="ECO:0000313" key="1">
    <source>
        <dbReference type="EMBL" id="KAH3784119.1"/>
    </source>
</evidence>
<reference evidence="1" key="2">
    <citation type="submission" date="2020-11" db="EMBL/GenBank/DDBJ databases">
        <authorList>
            <person name="McCartney M.A."/>
            <person name="Auch B."/>
            <person name="Kono T."/>
            <person name="Mallez S."/>
            <person name="Becker A."/>
            <person name="Gohl D.M."/>
            <person name="Silverstein K.A.T."/>
            <person name="Koren S."/>
            <person name="Bechman K.B."/>
            <person name="Herman A."/>
            <person name="Abrahante J.E."/>
            <person name="Garbe J."/>
        </authorList>
    </citation>
    <scope>NUCLEOTIDE SEQUENCE</scope>
    <source>
        <strain evidence="1">Duluth1</strain>
        <tissue evidence="1">Whole animal</tissue>
    </source>
</reference>
<reference evidence="1" key="1">
    <citation type="journal article" date="2019" name="bioRxiv">
        <title>The Genome of the Zebra Mussel, Dreissena polymorpha: A Resource for Invasive Species Research.</title>
        <authorList>
            <person name="McCartney M.A."/>
            <person name="Auch B."/>
            <person name="Kono T."/>
            <person name="Mallez S."/>
            <person name="Zhang Y."/>
            <person name="Obille A."/>
            <person name="Becker A."/>
            <person name="Abrahante J.E."/>
            <person name="Garbe J."/>
            <person name="Badalamenti J.P."/>
            <person name="Herman A."/>
            <person name="Mangelson H."/>
            <person name="Liachko I."/>
            <person name="Sullivan S."/>
            <person name="Sone E.D."/>
            <person name="Koren S."/>
            <person name="Silverstein K.A.T."/>
            <person name="Beckman K.B."/>
            <person name="Gohl D.M."/>
        </authorList>
    </citation>
    <scope>NUCLEOTIDE SEQUENCE</scope>
    <source>
        <strain evidence="1">Duluth1</strain>
        <tissue evidence="1">Whole animal</tissue>
    </source>
</reference>
<dbReference type="Proteomes" id="UP000828390">
    <property type="component" value="Unassembled WGS sequence"/>
</dbReference>
<organism evidence="1 2">
    <name type="scientific">Dreissena polymorpha</name>
    <name type="common">Zebra mussel</name>
    <name type="synonym">Mytilus polymorpha</name>
    <dbReference type="NCBI Taxonomy" id="45954"/>
    <lineage>
        <taxon>Eukaryota</taxon>
        <taxon>Metazoa</taxon>
        <taxon>Spiralia</taxon>
        <taxon>Lophotrochozoa</taxon>
        <taxon>Mollusca</taxon>
        <taxon>Bivalvia</taxon>
        <taxon>Autobranchia</taxon>
        <taxon>Heteroconchia</taxon>
        <taxon>Euheterodonta</taxon>
        <taxon>Imparidentia</taxon>
        <taxon>Neoheterodontei</taxon>
        <taxon>Myida</taxon>
        <taxon>Dreissenoidea</taxon>
        <taxon>Dreissenidae</taxon>
        <taxon>Dreissena</taxon>
    </lineage>
</organism>
<protein>
    <submittedName>
        <fullName evidence="1">Uncharacterized protein</fullName>
    </submittedName>
</protein>
<comment type="caution">
    <text evidence="1">The sequence shown here is derived from an EMBL/GenBank/DDBJ whole genome shotgun (WGS) entry which is preliminary data.</text>
</comment>
<keyword evidence="2" id="KW-1185">Reference proteome</keyword>
<proteinExistence type="predicted"/>
<gene>
    <name evidence="1" type="ORF">DPMN_162070</name>
</gene>
<name>A0A9D4ENU8_DREPO</name>
<dbReference type="AlphaFoldDB" id="A0A9D4ENU8"/>